<keyword evidence="4" id="KW-1185">Reference proteome</keyword>
<dbReference type="AlphaFoldDB" id="A0A1A9K863"/>
<reference evidence="2 4" key="2">
    <citation type="submission" date="2016-10" db="EMBL/GenBank/DDBJ databases">
        <authorList>
            <person name="Varghese N."/>
            <person name="Submissions S."/>
        </authorList>
    </citation>
    <scope>NUCLEOTIDE SEQUENCE [LARGE SCALE GENOMIC DNA]</scope>
    <source>
        <strain evidence="2 4">LMG 18378</strain>
    </source>
</reference>
<gene>
    <name evidence="1" type="ORF">A9C11_06855</name>
    <name evidence="2" type="ORF">SAMN05216577_12581</name>
</gene>
<dbReference type="EMBL" id="FOLS01000025">
    <property type="protein sequence ID" value="SFD42309.1"/>
    <property type="molecule type" value="Genomic_DNA"/>
</dbReference>
<dbReference type="PROSITE" id="PS51318">
    <property type="entry name" value="TAT"/>
    <property type="match status" value="1"/>
</dbReference>
<accession>A0A1A9K863</accession>
<evidence type="ECO:0000313" key="2">
    <source>
        <dbReference type="EMBL" id="SFD42309.1"/>
    </source>
</evidence>
<protein>
    <recommendedName>
        <fullName evidence="5">PchX</fullName>
    </recommendedName>
</protein>
<reference evidence="1 3" key="1">
    <citation type="submission" date="2016-05" db="EMBL/GenBank/DDBJ databases">
        <title>Genome Sequence of Pseudomonas citronellolis Strain SJTE-3, an Estrogens and Persistent Organic Pollutants degradation strain.</title>
        <authorList>
            <person name="Liang R."/>
        </authorList>
    </citation>
    <scope>NUCLEOTIDE SEQUENCE [LARGE SCALE GENOMIC DNA]</scope>
    <source>
        <strain evidence="1 3">SJTE-3</strain>
    </source>
</reference>
<sequence>MNLERRSLLKGMALGGLAGIAMGGSGLALARGVAGSAVAQPTLVLISPAVAGSAFLQGLAANPAAARAELLRSDASLAFVRELQQRLEAGRPQRIVGLLDDASAALVVDLARSAGARVQWLGEHSADARASRHRLITADAAHGHALQLGLQLDACGAGFDLREQCPLGSRQPLRLGAAGRSAGNAEQWAATLGYGLASLGAQPPAPAPLVAGRPSPLAGHFVSFSIQA</sequence>
<dbReference type="Proteomes" id="UP000183385">
    <property type="component" value="Unassembled WGS sequence"/>
</dbReference>
<dbReference type="Proteomes" id="UP000077748">
    <property type="component" value="Chromosome"/>
</dbReference>
<evidence type="ECO:0000313" key="3">
    <source>
        <dbReference type="Proteomes" id="UP000077748"/>
    </source>
</evidence>
<evidence type="ECO:0008006" key="5">
    <source>
        <dbReference type="Google" id="ProtNLM"/>
    </source>
</evidence>
<dbReference type="OrthoDB" id="9181346at2"/>
<name>A0A1A9K863_9PSED</name>
<evidence type="ECO:0000313" key="1">
    <source>
        <dbReference type="EMBL" id="ANI13722.1"/>
    </source>
</evidence>
<dbReference type="RefSeq" id="WP_064582160.1">
    <property type="nucleotide sequence ID" value="NZ_CP015878.1"/>
</dbReference>
<dbReference type="EMBL" id="CP015878">
    <property type="protein sequence ID" value="ANI13722.1"/>
    <property type="molecule type" value="Genomic_DNA"/>
</dbReference>
<organism evidence="1 3">
    <name type="scientific">Pseudomonas citronellolis</name>
    <dbReference type="NCBI Taxonomy" id="53408"/>
    <lineage>
        <taxon>Bacteria</taxon>
        <taxon>Pseudomonadati</taxon>
        <taxon>Pseudomonadota</taxon>
        <taxon>Gammaproteobacteria</taxon>
        <taxon>Pseudomonadales</taxon>
        <taxon>Pseudomonadaceae</taxon>
        <taxon>Pseudomonas</taxon>
    </lineage>
</organism>
<dbReference type="InterPro" id="IPR006311">
    <property type="entry name" value="TAT_signal"/>
</dbReference>
<proteinExistence type="predicted"/>
<evidence type="ECO:0000313" key="4">
    <source>
        <dbReference type="Proteomes" id="UP000183385"/>
    </source>
</evidence>